<dbReference type="Proteomes" id="UP000053573">
    <property type="component" value="Unassembled WGS sequence"/>
</dbReference>
<comment type="caution">
    <text evidence="1">The sequence shown here is derived from an EMBL/GenBank/DDBJ whole genome shotgun (WGS) entry which is preliminary data.</text>
</comment>
<sequence>MDEHNISRLPLGEALLAAVSQSLDSNNTPSVQICGNFLLTLTNACHPSPVTDDMFIQAQRILEEDAGLNICTDPKCIVFILTSNVILELEGRPQVSTIYHGLHSGAASIDSKICLRMLIAEVALPFYIRAGSATSAVPRTRPQQLPAIRMVDQFAADVSTVQSRSSGFISTQLET</sequence>
<organism evidence="1 2">
    <name type="scientific">Blastomyces silverae</name>
    <dbReference type="NCBI Taxonomy" id="2060906"/>
    <lineage>
        <taxon>Eukaryota</taxon>
        <taxon>Fungi</taxon>
        <taxon>Dikarya</taxon>
        <taxon>Ascomycota</taxon>
        <taxon>Pezizomycotina</taxon>
        <taxon>Eurotiomycetes</taxon>
        <taxon>Eurotiomycetidae</taxon>
        <taxon>Onygenales</taxon>
        <taxon>Ajellomycetaceae</taxon>
        <taxon>Blastomyces</taxon>
    </lineage>
</organism>
<protein>
    <submittedName>
        <fullName evidence="1">Uncharacterized protein</fullName>
    </submittedName>
</protein>
<gene>
    <name evidence="1" type="ORF">EMPG_15918</name>
</gene>
<proteinExistence type="predicted"/>
<dbReference type="OrthoDB" id="4499271at2759"/>
<evidence type="ECO:0000313" key="2">
    <source>
        <dbReference type="Proteomes" id="UP000053573"/>
    </source>
</evidence>
<evidence type="ECO:0000313" key="1">
    <source>
        <dbReference type="EMBL" id="KLJ08629.1"/>
    </source>
</evidence>
<name>A0A0H1BAZ8_9EURO</name>
<dbReference type="EMBL" id="LDEV01002554">
    <property type="protein sequence ID" value="KLJ08629.1"/>
    <property type="molecule type" value="Genomic_DNA"/>
</dbReference>
<dbReference type="AlphaFoldDB" id="A0A0H1BAZ8"/>
<reference evidence="2" key="1">
    <citation type="journal article" date="2015" name="PLoS Genet.">
        <title>The dynamic genome and transcriptome of the human fungal pathogen Blastomyces and close relative Emmonsia.</title>
        <authorList>
            <person name="Munoz J.F."/>
            <person name="Gauthier G.M."/>
            <person name="Desjardins C.A."/>
            <person name="Gallo J.E."/>
            <person name="Holder J."/>
            <person name="Sullivan T.D."/>
            <person name="Marty A.J."/>
            <person name="Carmen J.C."/>
            <person name="Chen Z."/>
            <person name="Ding L."/>
            <person name="Gujja S."/>
            <person name="Magrini V."/>
            <person name="Misas E."/>
            <person name="Mitreva M."/>
            <person name="Priest M."/>
            <person name="Saif S."/>
            <person name="Whiston E.A."/>
            <person name="Young S."/>
            <person name="Zeng Q."/>
            <person name="Goldman W.E."/>
            <person name="Mardis E.R."/>
            <person name="Taylor J.W."/>
            <person name="McEwen J.G."/>
            <person name="Clay O.K."/>
            <person name="Klein B.S."/>
            <person name="Cuomo C.A."/>
        </authorList>
    </citation>
    <scope>NUCLEOTIDE SEQUENCE [LARGE SCALE GENOMIC DNA]</scope>
    <source>
        <strain evidence="2">UAMH 139</strain>
    </source>
</reference>
<keyword evidence="2" id="KW-1185">Reference proteome</keyword>
<accession>A0A0H1BAZ8</accession>